<dbReference type="GO" id="GO:0140359">
    <property type="term" value="F:ABC-type transporter activity"/>
    <property type="evidence" value="ECO:0007669"/>
    <property type="project" value="InterPro"/>
</dbReference>
<evidence type="ECO:0000256" key="4">
    <source>
        <dbReference type="SAM" id="Phobius"/>
    </source>
</evidence>
<dbReference type="AlphaFoldDB" id="A0AAD4MV73"/>
<comment type="caution">
    <text evidence="6">The sequence shown here is derived from an EMBL/GenBank/DDBJ whole genome shotgun (WGS) entry which is preliminary data.</text>
</comment>
<evidence type="ECO:0000256" key="2">
    <source>
        <dbReference type="ARBA" id="ARBA00022989"/>
    </source>
</evidence>
<dbReference type="GO" id="GO:0005524">
    <property type="term" value="F:ATP binding"/>
    <property type="evidence" value="ECO:0007669"/>
    <property type="project" value="InterPro"/>
</dbReference>
<dbReference type="Pfam" id="PF00664">
    <property type="entry name" value="ABC_membrane"/>
    <property type="match status" value="1"/>
</dbReference>
<dbReference type="GO" id="GO:0016020">
    <property type="term" value="C:membrane"/>
    <property type="evidence" value="ECO:0007669"/>
    <property type="project" value="InterPro"/>
</dbReference>
<dbReference type="Proteomes" id="UP001201812">
    <property type="component" value="Unassembled WGS sequence"/>
</dbReference>
<gene>
    <name evidence="6" type="ORF">DdX_14125</name>
</gene>
<keyword evidence="7" id="KW-1185">Reference proteome</keyword>
<reference evidence="6" key="1">
    <citation type="submission" date="2022-01" db="EMBL/GenBank/DDBJ databases">
        <title>Genome Sequence Resource for Two Populations of Ditylenchus destructor, the Migratory Endoparasitic Phytonematode.</title>
        <authorList>
            <person name="Zhang H."/>
            <person name="Lin R."/>
            <person name="Xie B."/>
        </authorList>
    </citation>
    <scope>NUCLEOTIDE SEQUENCE</scope>
    <source>
        <strain evidence="6">BazhouSP</strain>
    </source>
</reference>
<dbReference type="InterPro" id="IPR036640">
    <property type="entry name" value="ABC1_TM_sf"/>
</dbReference>
<name>A0AAD4MV73_9BILA</name>
<dbReference type="SUPFAM" id="SSF90123">
    <property type="entry name" value="ABC transporter transmembrane region"/>
    <property type="match status" value="1"/>
</dbReference>
<keyword evidence="3 4" id="KW-0472">Membrane</keyword>
<feature type="domain" description="ABC transmembrane type-1" evidence="5">
    <location>
        <begin position="95"/>
        <end position="138"/>
    </location>
</feature>
<proteinExistence type="predicted"/>
<evidence type="ECO:0000259" key="5">
    <source>
        <dbReference type="PROSITE" id="PS50929"/>
    </source>
</evidence>
<dbReference type="InterPro" id="IPR011527">
    <property type="entry name" value="ABC1_TM_dom"/>
</dbReference>
<evidence type="ECO:0000256" key="1">
    <source>
        <dbReference type="ARBA" id="ARBA00022692"/>
    </source>
</evidence>
<dbReference type="Gene3D" id="1.20.1560.10">
    <property type="entry name" value="ABC transporter type 1, transmembrane domain"/>
    <property type="match status" value="1"/>
</dbReference>
<evidence type="ECO:0000313" key="7">
    <source>
        <dbReference type="Proteomes" id="UP001201812"/>
    </source>
</evidence>
<dbReference type="PROSITE" id="PS50929">
    <property type="entry name" value="ABC_TM1F"/>
    <property type="match status" value="1"/>
</dbReference>
<evidence type="ECO:0000256" key="3">
    <source>
        <dbReference type="ARBA" id="ARBA00023136"/>
    </source>
</evidence>
<sequence length="230" mass="25321">MTKDRLTSPARLRYAQPRDWWMLSGALTGSILTGLTYSLHCYTEGGISDALMEGQFQYHNGTLWENMDVFRQNYGLLMAIFLPRLRGICDCYDGAHRLSKSVRQEMDAYANAGGVAEEVISGIRTVGSFNAQEFEAKRSGTVLTLKGEMTPGSLFGVVWLIVDAAFKLGRAIIIIATKMAAGEIFSIIGQVTVLLYGPVLQCRRILGQNICSILFQKPFIDSSSSSGMKI</sequence>
<protein>
    <submittedName>
        <fullName evidence="6">ABC transporter transmembrane region domain-containing protein</fullName>
    </submittedName>
</protein>
<evidence type="ECO:0000313" key="6">
    <source>
        <dbReference type="EMBL" id="KAI1704627.1"/>
    </source>
</evidence>
<accession>A0AAD4MV73</accession>
<feature type="transmembrane region" description="Helical" evidence="4">
    <location>
        <begin position="20"/>
        <end position="39"/>
    </location>
</feature>
<keyword evidence="1 4" id="KW-0812">Transmembrane</keyword>
<organism evidence="6 7">
    <name type="scientific">Ditylenchus destructor</name>
    <dbReference type="NCBI Taxonomy" id="166010"/>
    <lineage>
        <taxon>Eukaryota</taxon>
        <taxon>Metazoa</taxon>
        <taxon>Ecdysozoa</taxon>
        <taxon>Nematoda</taxon>
        <taxon>Chromadorea</taxon>
        <taxon>Rhabditida</taxon>
        <taxon>Tylenchina</taxon>
        <taxon>Tylenchomorpha</taxon>
        <taxon>Sphaerularioidea</taxon>
        <taxon>Anguinidae</taxon>
        <taxon>Anguininae</taxon>
        <taxon>Ditylenchus</taxon>
    </lineage>
</organism>
<keyword evidence="2 4" id="KW-1133">Transmembrane helix</keyword>
<dbReference type="EMBL" id="JAKKPZ010000065">
    <property type="protein sequence ID" value="KAI1704627.1"/>
    <property type="molecule type" value="Genomic_DNA"/>
</dbReference>